<gene>
    <name evidence="2" type="ORF">LDX50_03170</name>
</gene>
<evidence type="ECO:0000313" key="2">
    <source>
        <dbReference type="EMBL" id="MCA6073850.1"/>
    </source>
</evidence>
<dbReference type="InterPro" id="IPR007433">
    <property type="entry name" value="DUF481"/>
</dbReference>
<reference evidence="2" key="1">
    <citation type="submission" date="2021-09" db="EMBL/GenBank/DDBJ databases">
        <title>Fulvivirga sp. isolated from coastal sediment.</title>
        <authorList>
            <person name="Yu H."/>
        </authorList>
    </citation>
    <scope>NUCLEOTIDE SEQUENCE</scope>
    <source>
        <strain evidence="2">1062</strain>
    </source>
</reference>
<evidence type="ECO:0000256" key="1">
    <source>
        <dbReference type="SAM" id="SignalP"/>
    </source>
</evidence>
<proteinExistence type="predicted"/>
<dbReference type="Pfam" id="PF04338">
    <property type="entry name" value="DUF481"/>
    <property type="match status" value="1"/>
</dbReference>
<name>A0A9X1KVM4_9BACT</name>
<accession>A0A9X1KVM4</accession>
<organism evidence="2 3">
    <name type="scientific">Fulvivirga sedimenti</name>
    <dbReference type="NCBI Taxonomy" id="2879465"/>
    <lineage>
        <taxon>Bacteria</taxon>
        <taxon>Pseudomonadati</taxon>
        <taxon>Bacteroidota</taxon>
        <taxon>Cytophagia</taxon>
        <taxon>Cytophagales</taxon>
        <taxon>Fulvivirgaceae</taxon>
        <taxon>Fulvivirga</taxon>
    </lineage>
</organism>
<dbReference type="Proteomes" id="UP001139409">
    <property type="component" value="Unassembled WGS sequence"/>
</dbReference>
<feature type="signal peptide" evidence="1">
    <location>
        <begin position="1"/>
        <end position="19"/>
    </location>
</feature>
<keyword evidence="1" id="KW-0732">Signal</keyword>
<feature type="chain" id="PRO_5040932789" evidence="1">
    <location>
        <begin position="20"/>
        <end position="337"/>
    </location>
</feature>
<sequence length="337" mass="38784">MKKNLLLLTFSLFSISLFAQQPDSIVFKNGNFIVGEIKSMDRGIIQIETDYSDSDFKIEWEGIGYMSTKSLLLVSTTDGRRLYGTIESVDNNSVSVTSVEGETTIVPFNEIVFLKSVDQGFLDRLYAAIDLGYSLTKARNQRQFTIRSSAGYIAERWSLDATYNSLSSKQDEVEDIKRTDGLVSFRYVLPREWFAIAQLDFLSNTEQLLDLRTNTKVGIGKYILRTNQYYWGFMGGVSFNNENYQIDDDDRQSEEAWFATELNLYDIGDFSLLTKATVYPSLSESNRVRFDFNIDLKYDLPLDFYIKSGLTLNYDNQPVMNATKADYVWQTTFGWEW</sequence>
<comment type="caution">
    <text evidence="2">The sequence shown here is derived from an EMBL/GenBank/DDBJ whole genome shotgun (WGS) entry which is preliminary data.</text>
</comment>
<evidence type="ECO:0000313" key="3">
    <source>
        <dbReference type="Proteomes" id="UP001139409"/>
    </source>
</evidence>
<dbReference type="RefSeq" id="WP_225696960.1">
    <property type="nucleotide sequence ID" value="NZ_JAIXNE010000001.1"/>
</dbReference>
<protein>
    <submittedName>
        <fullName evidence="2">DUF481 domain-containing protein</fullName>
    </submittedName>
</protein>
<dbReference type="AlphaFoldDB" id="A0A9X1KVM4"/>
<keyword evidence="3" id="KW-1185">Reference proteome</keyword>
<dbReference type="EMBL" id="JAIXNE010000001">
    <property type="protein sequence ID" value="MCA6073850.1"/>
    <property type="molecule type" value="Genomic_DNA"/>
</dbReference>